<reference evidence="2 3" key="1">
    <citation type="submission" date="2021-08" db="EMBL/GenBank/DDBJ databases">
        <title>Draft Genome Sequence of Phanerochaete sordida strain YK-624.</title>
        <authorList>
            <person name="Mori T."/>
            <person name="Dohra H."/>
            <person name="Suzuki T."/>
            <person name="Kawagishi H."/>
            <person name="Hirai H."/>
        </authorList>
    </citation>
    <scope>NUCLEOTIDE SEQUENCE [LARGE SCALE GENOMIC DNA]</scope>
    <source>
        <strain evidence="2 3">YK-624</strain>
    </source>
</reference>
<feature type="compositionally biased region" description="Basic and acidic residues" evidence="1">
    <location>
        <begin position="101"/>
        <end position="115"/>
    </location>
</feature>
<evidence type="ECO:0000313" key="2">
    <source>
        <dbReference type="EMBL" id="GJE96554.1"/>
    </source>
</evidence>
<dbReference type="AlphaFoldDB" id="A0A9P3GLQ7"/>
<keyword evidence="3" id="KW-1185">Reference proteome</keyword>
<evidence type="ECO:0000313" key="3">
    <source>
        <dbReference type="Proteomes" id="UP000703269"/>
    </source>
</evidence>
<feature type="compositionally biased region" description="Basic residues" evidence="1">
    <location>
        <begin position="116"/>
        <end position="128"/>
    </location>
</feature>
<feature type="region of interest" description="Disordered" evidence="1">
    <location>
        <begin position="1"/>
        <end position="159"/>
    </location>
</feature>
<protein>
    <submittedName>
        <fullName evidence="2">Uncharacterized protein</fullName>
    </submittedName>
</protein>
<comment type="caution">
    <text evidence="2">The sequence shown here is derived from an EMBL/GenBank/DDBJ whole genome shotgun (WGS) entry which is preliminary data.</text>
</comment>
<proteinExistence type="predicted"/>
<name>A0A9P3GLQ7_9APHY</name>
<organism evidence="2 3">
    <name type="scientific">Phanerochaete sordida</name>
    <dbReference type="NCBI Taxonomy" id="48140"/>
    <lineage>
        <taxon>Eukaryota</taxon>
        <taxon>Fungi</taxon>
        <taxon>Dikarya</taxon>
        <taxon>Basidiomycota</taxon>
        <taxon>Agaricomycotina</taxon>
        <taxon>Agaricomycetes</taxon>
        <taxon>Polyporales</taxon>
        <taxon>Phanerochaetaceae</taxon>
        <taxon>Phanerochaete</taxon>
    </lineage>
</organism>
<evidence type="ECO:0000256" key="1">
    <source>
        <dbReference type="SAM" id="MobiDB-lite"/>
    </source>
</evidence>
<feature type="region of interest" description="Disordered" evidence="1">
    <location>
        <begin position="207"/>
        <end position="237"/>
    </location>
</feature>
<sequence length="283" mass="30902">MPSQPRRVASFVVYKDDPAPAVPPPKATPFGTRGANARVTASSAHDKENLDPLTGLPPSAVGAHSGKKRKTNALASKLVPVTKPLSESAAPKKRKLAVDPAAKDRKDKKEKEKRVGSVKKASRAARARKATDLPRVEEVEEEEAEEKRPESSGLKSNQLTQVEIDAKCYEFTVLPLADLTCAYDTRPPPQISTKSQSTEATKFDAAVNAKQVETDDKKTDTQASATHTKSGPALFDTPERKRIYASFTFESPSPASRRFASWRESSVPRLPAVNFFLDTFDEL</sequence>
<dbReference type="EMBL" id="BPQB01000061">
    <property type="protein sequence ID" value="GJE96554.1"/>
    <property type="molecule type" value="Genomic_DNA"/>
</dbReference>
<gene>
    <name evidence="2" type="ORF">PsYK624_127510</name>
</gene>
<accession>A0A9P3GLQ7</accession>
<dbReference type="OrthoDB" id="3265369at2759"/>
<dbReference type="Proteomes" id="UP000703269">
    <property type="component" value="Unassembled WGS sequence"/>
</dbReference>